<dbReference type="HOGENOM" id="CLU_048246_1_0_6"/>
<dbReference type="SUPFAM" id="SSF109604">
    <property type="entry name" value="HD-domain/PDEase-like"/>
    <property type="match status" value="1"/>
</dbReference>
<dbReference type="STRING" id="1445510.YC6258_02489"/>
<keyword evidence="3" id="KW-1185">Reference proteome</keyword>
<dbReference type="OrthoDB" id="598113at2"/>
<accession>A0A0C5VIM9</accession>
<dbReference type="RefSeq" id="WP_044617043.1">
    <property type="nucleotide sequence ID" value="NZ_CP007142.1"/>
</dbReference>
<organism evidence="2 3">
    <name type="scientific">Gynuella sunshinyii YC6258</name>
    <dbReference type="NCBI Taxonomy" id="1445510"/>
    <lineage>
        <taxon>Bacteria</taxon>
        <taxon>Pseudomonadati</taxon>
        <taxon>Pseudomonadota</taxon>
        <taxon>Gammaproteobacteria</taxon>
        <taxon>Oceanospirillales</taxon>
        <taxon>Saccharospirillaceae</taxon>
        <taxon>Gynuella</taxon>
    </lineage>
</organism>
<name>A0A0C5VIM9_9GAMM</name>
<evidence type="ECO:0000313" key="2">
    <source>
        <dbReference type="EMBL" id="AJQ94527.1"/>
    </source>
</evidence>
<protein>
    <submittedName>
        <fullName evidence="2">Putative signal transduction protein</fullName>
    </submittedName>
</protein>
<evidence type="ECO:0000313" key="3">
    <source>
        <dbReference type="Proteomes" id="UP000032266"/>
    </source>
</evidence>
<evidence type="ECO:0000259" key="1">
    <source>
        <dbReference type="PROSITE" id="PS51833"/>
    </source>
</evidence>
<proteinExistence type="predicted"/>
<dbReference type="PROSITE" id="PS51833">
    <property type="entry name" value="HDOD"/>
    <property type="match status" value="1"/>
</dbReference>
<sequence>MSKLLDTVRTEIFQAIETDQLTLPTLPEVALKVREKAEDPEASISELVKVISQDAALTARIIKVTNSPLLRAPQEVKDLSMAVSRLGMNYTANLAIGLAMEQMFQATSDIIDQRMRATWSSTTQIASISHVLAQKFTRIPADEVTLCALVHKLGVLPILTFAEERDDLIRDGISLDKIITILHPDITVMILKKWDFPEAVQDVAKSYQNFKAPVSTVGYTEIIRLASLIHYYGQKNLLARVDWKIVPAFTAIGIEPDPESEQIQEIISEAQQAQEVFV</sequence>
<dbReference type="PATRIC" id="fig|1445510.3.peg.2445"/>
<gene>
    <name evidence="2" type="ORF">YC6258_02489</name>
</gene>
<dbReference type="EMBL" id="CP007142">
    <property type="protein sequence ID" value="AJQ94527.1"/>
    <property type="molecule type" value="Genomic_DNA"/>
</dbReference>
<reference evidence="2 3" key="1">
    <citation type="submission" date="2014-01" db="EMBL/GenBank/DDBJ databases">
        <title>Full genme sequencing of cellulolytic bacterium Gynuella sunshinyii YC6258T gen. nov., sp. nov.</title>
        <authorList>
            <person name="Khan H."/>
            <person name="Chung E.J."/>
            <person name="Chung Y.R."/>
        </authorList>
    </citation>
    <scope>NUCLEOTIDE SEQUENCE [LARGE SCALE GENOMIC DNA]</scope>
    <source>
        <strain evidence="2 3">YC6258</strain>
    </source>
</reference>
<dbReference type="KEGG" id="gsn:YC6258_02489"/>
<dbReference type="InterPro" id="IPR013976">
    <property type="entry name" value="HDOD"/>
</dbReference>
<dbReference type="Proteomes" id="UP000032266">
    <property type="component" value="Chromosome"/>
</dbReference>
<dbReference type="InterPro" id="IPR052340">
    <property type="entry name" value="RNase_Y/CdgJ"/>
</dbReference>
<dbReference type="PANTHER" id="PTHR33525:SF3">
    <property type="entry name" value="RIBONUCLEASE Y"/>
    <property type="match status" value="1"/>
</dbReference>
<dbReference type="Pfam" id="PF08668">
    <property type="entry name" value="HDOD"/>
    <property type="match status" value="1"/>
</dbReference>
<dbReference type="AlphaFoldDB" id="A0A0C5VIM9"/>
<dbReference type="Gene3D" id="1.10.3210.10">
    <property type="entry name" value="Hypothetical protein af1432"/>
    <property type="match status" value="1"/>
</dbReference>
<feature type="domain" description="HDOD" evidence="1">
    <location>
        <begin position="23"/>
        <end position="210"/>
    </location>
</feature>
<dbReference type="PANTHER" id="PTHR33525">
    <property type="match status" value="1"/>
</dbReference>